<keyword evidence="2" id="KW-0548">Nucleotidyltransferase</keyword>
<dbReference type="GO" id="GO:0039694">
    <property type="term" value="P:viral RNA genome replication"/>
    <property type="evidence" value="ECO:0007669"/>
    <property type="project" value="InterPro"/>
</dbReference>
<accession>A0A0K8TX75</accession>
<dbReference type="PROSITE" id="PS50507">
    <property type="entry name" value="RDRP_SSRNA_POS"/>
    <property type="match status" value="1"/>
</dbReference>
<dbReference type="InterPro" id="IPR043502">
    <property type="entry name" value="DNA/RNA_pol_sf"/>
</dbReference>
<dbReference type="Pfam" id="PF00680">
    <property type="entry name" value="RdRP_1"/>
    <property type="match status" value="1"/>
</dbReference>
<dbReference type="EMBL" id="GDHF01033639">
    <property type="protein sequence ID" value="JAI18675.1"/>
    <property type="molecule type" value="Transcribed_RNA"/>
</dbReference>
<dbReference type="GO" id="GO:0006351">
    <property type="term" value="P:DNA-templated transcription"/>
    <property type="evidence" value="ECO:0007669"/>
    <property type="project" value="InterPro"/>
</dbReference>
<feature type="domain" description="RdRp catalytic" evidence="1">
    <location>
        <begin position="273"/>
        <end position="394"/>
    </location>
</feature>
<dbReference type="AlphaFoldDB" id="A0A0K8TX75"/>
<dbReference type="InterPro" id="IPR007094">
    <property type="entry name" value="RNA-dir_pol_PSvirus"/>
</dbReference>
<dbReference type="GO" id="GO:0003723">
    <property type="term" value="F:RNA binding"/>
    <property type="evidence" value="ECO:0007669"/>
    <property type="project" value="InterPro"/>
</dbReference>
<gene>
    <name evidence="2" type="primary">RDRP</name>
    <name evidence="2" type="ORF">c0_g1_i1</name>
</gene>
<feature type="non-terminal residue" evidence="2">
    <location>
        <position position="1"/>
    </location>
</feature>
<dbReference type="SUPFAM" id="SSF56672">
    <property type="entry name" value="DNA/RNA polymerases"/>
    <property type="match status" value="1"/>
</dbReference>
<dbReference type="InterPro" id="IPR001205">
    <property type="entry name" value="RNA-dir_pol_C"/>
</dbReference>
<sequence>KILLLATMAFIKLDITTDSSGESLYRIRNPVYSSRPTIDISPGIPDRNLLPKGKGFSFNMDPPFCDFKVLRAMCAAGFKSEAERILYSTRRSYITPEAIWNGLTNYTNPTAMRLDDAVYQQVLREARSQFFTPLTPISIEEASGLIPQSTSPGLPYLHTHPGMKKGEVLATELPRIKRYWESVGRGEYTLPPHDCAAFARSHIGPADTNKVRPVWAFPLDVVCAEAKFAHPYTNALKEQTIGRNTAYGMEMMCGGMTWLDNQLKHARLIDPGCKFLMTDYSQFDSTVPAWLIRDCFSIIWECFKGHCTREDYYVFKKLTSYFINTTIRNPDGRRLRKLHGVPSGSMFTNIIDTIVNFIVTRYIIKKICQSDVMADVYFGDDAIVVLRSSTLINIDLLSQAADYYFGMKINTKKSYWTNNINNVHFLGYYNAHGDAFKPSAELFASLLYPQYWVDDWKYTLARTMGTLMAAGGNNTDVFIVSQMIYLLATSRNTAFDDAQNLILNNPRMRRHFSTMGVQPEEINCTMFMSQQNSIPLLKCTKIIKDIRII</sequence>
<protein>
    <submittedName>
        <fullName evidence="2">RNA-directed RNA polymerase</fullName>
    </submittedName>
</protein>
<organism evidence="2">
    <name type="scientific">Bactrocera latifrons</name>
    <name type="common">Malaysian fruit fly</name>
    <name type="synonym">Chaetodacus latifrons</name>
    <dbReference type="NCBI Taxonomy" id="174628"/>
    <lineage>
        <taxon>Eukaryota</taxon>
        <taxon>Metazoa</taxon>
        <taxon>Ecdysozoa</taxon>
        <taxon>Arthropoda</taxon>
        <taxon>Hexapoda</taxon>
        <taxon>Insecta</taxon>
        <taxon>Pterygota</taxon>
        <taxon>Neoptera</taxon>
        <taxon>Endopterygota</taxon>
        <taxon>Diptera</taxon>
        <taxon>Brachycera</taxon>
        <taxon>Muscomorpha</taxon>
        <taxon>Tephritoidea</taxon>
        <taxon>Tephritidae</taxon>
        <taxon>Bactrocera</taxon>
        <taxon>Bactrocera</taxon>
    </lineage>
</organism>
<evidence type="ECO:0000313" key="2">
    <source>
        <dbReference type="EMBL" id="JAI18675.1"/>
    </source>
</evidence>
<name>A0A0K8TX75_BACLA</name>
<proteinExistence type="predicted"/>
<reference evidence="2" key="1">
    <citation type="submission" date="2015-06" db="EMBL/GenBank/DDBJ databases">
        <authorList>
            <person name="Hoefler B.C."/>
            <person name="Straight P.D."/>
        </authorList>
    </citation>
    <scope>NUCLEOTIDE SEQUENCE</scope>
</reference>
<dbReference type="Gene3D" id="3.30.70.270">
    <property type="match status" value="1"/>
</dbReference>
<keyword evidence="2" id="KW-0696">RNA-directed RNA polymerase</keyword>
<dbReference type="GO" id="GO:0071897">
    <property type="term" value="P:DNA biosynthetic process"/>
    <property type="evidence" value="ECO:0007669"/>
    <property type="project" value="UniProtKB-ARBA"/>
</dbReference>
<evidence type="ECO:0000259" key="1">
    <source>
        <dbReference type="PROSITE" id="PS50507"/>
    </source>
</evidence>
<dbReference type="GO" id="GO:0003968">
    <property type="term" value="F:RNA-directed RNA polymerase activity"/>
    <property type="evidence" value="ECO:0007669"/>
    <property type="project" value="UniProtKB-KW"/>
</dbReference>
<keyword evidence="2" id="KW-0808">Transferase</keyword>
<dbReference type="InterPro" id="IPR043128">
    <property type="entry name" value="Rev_trsase/Diguanyl_cyclase"/>
</dbReference>